<dbReference type="EMBL" id="UINC01190463">
    <property type="protein sequence ID" value="SVE04634.1"/>
    <property type="molecule type" value="Genomic_DNA"/>
</dbReference>
<evidence type="ECO:0000256" key="5">
    <source>
        <dbReference type="SAM" id="Phobius"/>
    </source>
</evidence>
<protein>
    <recommendedName>
        <fullName evidence="7">NADH-quinone oxidoreductase subunit H</fullName>
    </recommendedName>
</protein>
<dbReference type="Pfam" id="PF00146">
    <property type="entry name" value="NADHdh"/>
    <property type="match status" value="1"/>
</dbReference>
<sequence length="135" mass="14771">VVVAFALLMVSVMLMVWFERKLISDMQNRIGPDVAGPWGILQTLADGIKLFFKEDLIPENADRPVFKLAPYLSLVPAFLVFAIVPIGGDFRTGDGTVGWFGHRTFLQVADPPMGILLFLALSSVAVYGVMLAGWS</sequence>
<dbReference type="AlphaFoldDB" id="A0A383AAE2"/>
<name>A0A383AAE2_9ZZZZ</name>
<dbReference type="PROSITE" id="PS00667">
    <property type="entry name" value="COMPLEX1_ND1_1"/>
    <property type="match status" value="1"/>
</dbReference>
<proteinExistence type="predicted"/>
<dbReference type="GO" id="GO:0016020">
    <property type="term" value="C:membrane"/>
    <property type="evidence" value="ECO:0007669"/>
    <property type="project" value="UniProtKB-SubCell"/>
</dbReference>
<feature type="transmembrane region" description="Helical" evidence="5">
    <location>
        <begin position="68"/>
        <end position="88"/>
    </location>
</feature>
<gene>
    <name evidence="6" type="ORF">METZ01_LOCUS457488</name>
</gene>
<dbReference type="GO" id="GO:0009060">
    <property type="term" value="P:aerobic respiration"/>
    <property type="evidence" value="ECO:0007669"/>
    <property type="project" value="TreeGrafter"/>
</dbReference>
<dbReference type="PANTHER" id="PTHR11432:SF3">
    <property type="entry name" value="NADH-UBIQUINONE OXIDOREDUCTASE CHAIN 1"/>
    <property type="match status" value="1"/>
</dbReference>
<feature type="transmembrane region" description="Helical" evidence="5">
    <location>
        <begin position="6"/>
        <end position="23"/>
    </location>
</feature>
<keyword evidence="3 5" id="KW-1133">Transmembrane helix</keyword>
<dbReference type="InterPro" id="IPR001694">
    <property type="entry name" value="NADH_UbQ_OxRdtase_su1/FPO"/>
</dbReference>
<feature type="non-terminal residue" evidence="6">
    <location>
        <position position="1"/>
    </location>
</feature>
<evidence type="ECO:0008006" key="7">
    <source>
        <dbReference type="Google" id="ProtNLM"/>
    </source>
</evidence>
<evidence type="ECO:0000256" key="2">
    <source>
        <dbReference type="ARBA" id="ARBA00022692"/>
    </source>
</evidence>
<evidence type="ECO:0000256" key="3">
    <source>
        <dbReference type="ARBA" id="ARBA00022989"/>
    </source>
</evidence>
<reference evidence="6" key="1">
    <citation type="submission" date="2018-05" db="EMBL/GenBank/DDBJ databases">
        <authorList>
            <person name="Lanie J.A."/>
            <person name="Ng W.-L."/>
            <person name="Kazmierczak K.M."/>
            <person name="Andrzejewski T.M."/>
            <person name="Davidsen T.M."/>
            <person name="Wayne K.J."/>
            <person name="Tettelin H."/>
            <person name="Glass J.I."/>
            <person name="Rusch D."/>
            <person name="Podicherti R."/>
            <person name="Tsui H.-C.T."/>
            <person name="Winkler M.E."/>
        </authorList>
    </citation>
    <scope>NUCLEOTIDE SEQUENCE</scope>
</reference>
<comment type="subcellular location">
    <subcellularLocation>
        <location evidence="1">Membrane</location>
        <topology evidence="1">Multi-pass membrane protein</topology>
    </subcellularLocation>
</comment>
<keyword evidence="2 5" id="KW-0812">Transmembrane</keyword>
<dbReference type="PANTHER" id="PTHR11432">
    <property type="entry name" value="NADH DEHYDROGENASE SUBUNIT 1"/>
    <property type="match status" value="1"/>
</dbReference>
<organism evidence="6">
    <name type="scientific">marine metagenome</name>
    <dbReference type="NCBI Taxonomy" id="408172"/>
    <lineage>
        <taxon>unclassified sequences</taxon>
        <taxon>metagenomes</taxon>
        <taxon>ecological metagenomes</taxon>
    </lineage>
</organism>
<feature type="non-terminal residue" evidence="6">
    <location>
        <position position="135"/>
    </location>
</feature>
<feature type="transmembrane region" description="Helical" evidence="5">
    <location>
        <begin position="113"/>
        <end position="134"/>
    </location>
</feature>
<evidence type="ECO:0000256" key="4">
    <source>
        <dbReference type="ARBA" id="ARBA00023136"/>
    </source>
</evidence>
<dbReference type="InterPro" id="IPR018086">
    <property type="entry name" value="NADH_UbQ_OxRdtase_su1_CS"/>
</dbReference>
<accession>A0A383AAE2</accession>
<keyword evidence="4 5" id="KW-0472">Membrane</keyword>
<evidence type="ECO:0000256" key="1">
    <source>
        <dbReference type="ARBA" id="ARBA00004141"/>
    </source>
</evidence>
<evidence type="ECO:0000313" key="6">
    <source>
        <dbReference type="EMBL" id="SVE04634.1"/>
    </source>
</evidence>
<dbReference type="GO" id="GO:0003954">
    <property type="term" value="F:NADH dehydrogenase activity"/>
    <property type="evidence" value="ECO:0007669"/>
    <property type="project" value="TreeGrafter"/>
</dbReference>